<evidence type="ECO:0000256" key="4">
    <source>
        <dbReference type="ARBA" id="ARBA00022617"/>
    </source>
</evidence>
<dbReference type="InterPro" id="IPR001128">
    <property type="entry name" value="Cyt_P450"/>
</dbReference>
<dbReference type="PRINTS" id="PR00465">
    <property type="entry name" value="EP450IV"/>
</dbReference>
<dbReference type="SUPFAM" id="SSF48264">
    <property type="entry name" value="Cytochrome P450"/>
    <property type="match status" value="1"/>
</dbReference>
<evidence type="ECO:0000256" key="6">
    <source>
        <dbReference type="ARBA" id="ARBA00023002"/>
    </source>
</evidence>
<dbReference type="InterPro" id="IPR002403">
    <property type="entry name" value="Cyt_P450_E_grp-IV"/>
</dbReference>
<evidence type="ECO:0000256" key="10">
    <source>
        <dbReference type="RuleBase" id="RU000461"/>
    </source>
</evidence>
<comment type="cofactor">
    <cofactor evidence="1 9">
        <name>heme</name>
        <dbReference type="ChEBI" id="CHEBI:30413"/>
    </cofactor>
</comment>
<sequence>MAAPKGAQLLFATEVMSKDESEWGPDAREWRPSRWLTSDGAFNRLAGPSIPFGMGQRSCFGQKLAILTLKTYIATMSRAFFFKPVPPEVGTWEPVGVMIRRPKLCYVSLERWDSRNQS</sequence>
<evidence type="ECO:0000256" key="5">
    <source>
        <dbReference type="ARBA" id="ARBA00022723"/>
    </source>
</evidence>
<dbReference type="GO" id="GO:0020037">
    <property type="term" value="F:heme binding"/>
    <property type="evidence" value="ECO:0007669"/>
    <property type="project" value="InterPro"/>
</dbReference>
<keyword evidence="4 9" id="KW-0349">Heme</keyword>
<name>A0A8H2XPT6_9AGAM</name>
<keyword evidence="8 10" id="KW-0503">Monooxygenase</keyword>
<dbReference type="PANTHER" id="PTHR24305">
    <property type="entry name" value="CYTOCHROME P450"/>
    <property type="match status" value="1"/>
</dbReference>
<accession>A0A8H2XPT6</accession>
<dbReference type="InterPro" id="IPR017972">
    <property type="entry name" value="Cyt_P450_CS"/>
</dbReference>
<protein>
    <submittedName>
        <fullName evidence="11">Uncharacterized protein</fullName>
    </submittedName>
</protein>
<keyword evidence="5 9" id="KW-0479">Metal-binding</keyword>
<evidence type="ECO:0000256" key="7">
    <source>
        <dbReference type="ARBA" id="ARBA00023004"/>
    </source>
</evidence>
<comment type="similarity">
    <text evidence="3 10">Belongs to the cytochrome P450 family.</text>
</comment>
<dbReference type="InterPro" id="IPR050121">
    <property type="entry name" value="Cytochrome_P450_monoxygenase"/>
</dbReference>
<comment type="pathway">
    <text evidence="2">Secondary metabolite biosynthesis.</text>
</comment>
<evidence type="ECO:0000256" key="1">
    <source>
        <dbReference type="ARBA" id="ARBA00001971"/>
    </source>
</evidence>
<dbReference type="PROSITE" id="PS00086">
    <property type="entry name" value="CYTOCHROME_P450"/>
    <property type="match status" value="1"/>
</dbReference>
<evidence type="ECO:0000313" key="12">
    <source>
        <dbReference type="Proteomes" id="UP000663853"/>
    </source>
</evidence>
<evidence type="ECO:0000256" key="9">
    <source>
        <dbReference type="PIRSR" id="PIRSR602403-1"/>
    </source>
</evidence>
<evidence type="ECO:0000256" key="3">
    <source>
        <dbReference type="ARBA" id="ARBA00010617"/>
    </source>
</evidence>
<keyword evidence="7 9" id="KW-0408">Iron</keyword>
<proteinExistence type="inferred from homology"/>
<dbReference type="GO" id="GO:0005506">
    <property type="term" value="F:iron ion binding"/>
    <property type="evidence" value="ECO:0007669"/>
    <property type="project" value="InterPro"/>
</dbReference>
<dbReference type="InterPro" id="IPR036396">
    <property type="entry name" value="Cyt_P450_sf"/>
</dbReference>
<dbReference type="GO" id="GO:0004497">
    <property type="term" value="F:monooxygenase activity"/>
    <property type="evidence" value="ECO:0007669"/>
    <property type="project" value="UniProtKB-KW"/>
</dbReference>
<keyword evidence="6 10" id="KW-0560">Oxidoreductase</keyword>
<dbReference type="EMBL" id="CAJMXA010000480">
    <property type="protein sequence ID" value="CAE6432393.1"/>
    <property type="molecule type" value="Genomic_DNA"/>
</dbReference>
<comment type="caution">
    <text evidence="11">The sequence shown here is derived from an EMBL/GenBank/DDBJ whole genome shotgun (WGS) entry which is preliminary data.</text>
</comment>
<gene>
    <name evidence="11" type="ORF">RDB_LOCUS25642</name>
</gene>
<dbReference type="Pfam" id="PF00067">
    <property type="entry name" value="p450"/>
    <property type="match status" value="1"/>
</dbReference>
<feature type="binding site" description="axial binding residue" evidence="9">
    <location>
        <position position="59"/>
    </location>
    <ligand>
        <name>heme</name>
        <dbReference type="ChEBI" id="CHEBI:30413"/>
    </ligand>
    <ligandPart>
        <name>Fe</name>
        <dbReference type="ChEBI" id="CHEBI:18248"/>
    </ligandPart>
</feature>
<dbReference type="PANTHER" id="PTHR24305:SF166">
    <property type="entry name" value="CYTOCHROME P450 12A4, MITOCHONDRIAL-RELATED"/>
    <property type="match status" value="1"/>
</dbReference>
<dbReference type="Gene3D" id="1.10.630.10">
    <property type="entry name" value="Cytochrome P450"/>
    <property type="match status" value="1"/>
</dbReference>
<evidence type="ECO:0000313" key="11">
    <source>
        <dbReference type="EMBL" id="CAE6432393.1"/>
    </source>
</evidence>
<evidence type="ECO:0000256" key="2">
    <source>
        <dbReference type="ARBA" id="ARBA00005179"/>
    </source>
</evidence>
<reference evidence="11" key="1">
    <citation type="submission" date="2021-01" db="EMBL/GenBank/DDBJ databases">
        <authorList>
            <person name="Kaushik A."/>
        </authorList>
    </citation>
    <scope>NUCLEOTIDE SEQUENCE</scope>
    <source>
        <strain evidence="11">AG6-10EEA</strain>
    </source>
</reference>
<dbReference type="Proteomes" id="UP000663853">
    <property type="component" value="Unassembled WGS sequence"/>
</dbReference>
<dbReference type="AlphaFoldDB" id="A0A8H2XPT6"/>
<evidence type="ECO:0000256" key="8">
    <source>
        <dbReference type="ARBA" id="ARBA00023033"/>
    </source>
</evidence>
<organism evidence="11 12">
    <name type="scientific">Rhizoctonia solani</name>
    <dbReference type="NCBI Taxonomy" id="456999"/>
    <lineage>
        <taxon>Eukaryota</taxon>
        <taxon>Fungi</taxon>
        <taxon>Dikarya</taxon>
        <taxon>Basidiomycota</taxon>
        <taxon>Agaricomycotina</taxon>
        <taxon>Agaricomycetes</taxon>
        <taxon>Cantharellales</taxon>
        <taxon>Ceratobasidiaceae</taxon>
        <taxon>Rhizoctonia</taxon>
    </lineage>
</organism>
<dbReference type="GO" id="GO:0016705">
    <property type="term" value="F:oxidoreductase activity, acting on paired donors, with incorporation or reduction of molecular oxygen"/>
    <property type="evidence" value="ECO:0007669"/>
    <property type="project" value="InterPro"/>
</dbReference>